<dbReference type="EMBL" id="JBGBPQ010000005">
    <property type="protein sequence ID" value="KAL1524787.1"/>
    <property type="molecule type" value="Genomic_DNA"/>
</dbReference>
<feature type="region of interest" description="Disordered" evidence="1">
    <location>
        <begin position="270"/>
        <end position="290"/>
    </location>
</feature>
<proteinExistence type="predicted"/>
<evidence type="ECO:0000256" key="1">
    <source>
        <dbReference type="SAM" id="MobiDB-lite"/>
    </source>
</evidence>
<organism evidence="3 4">
    <name type="scientific">Prymnesium parvum</name>
    <name type="common">Toxic golden alga</name>
    <dbReference type="NCBI Taxonomy" id="97485"/>
    <lineage>
        <taxon>Eukaryota</taxon>
        <taxon>Haptista</taxon>
        <taxon>Haptophyta</taxon>
        <taxon>Prymnesiophyceae</taxon>
        <taxon>Prymnesiales</taxon>
        <taxon>Prymnesiaceae</taxon>
        <taxon>Prymnesium</taxon>
    </lineage>
</organism>
<feature type="signal peptide" evidence="2">
    <location>
        <begin position="1"/>
        <end position="19"/>
    </location>
</feature>
<gene>
    <name evidence="3" type="ORF">AB1Y20_019668</name>
</gene>
<evidence type="ECO:0008006" key="5">
    <source>
        <dbReference type="Google" id="ProtNLM"/>
    </source>
</evidence>
<name>A0AB34JV31_PRYPA</name>
<dbReference type="AlphaFoldDB" id="A0AB34JV31"/>
<comment type="caution">
    <text evidence="3">The sequence shown here is derived from an EMBL/GenBank/DDBJ whole genome shotgun (WGS) entry which is preliminary data.</text>
</comment>
<dbReference type="Proteomes" id="UP001515480">
    <property type="component" value="Unassembled WGS sequence"/>
</dbReference>
<feature type="chain" id="PRO_5044344129" description="Nucleotide-diphospho-sugar transferase domain-containing protein" evidence="2">
    <location>
        <begin position="20"/>
        <end position="290"/>
    </location>
</feature>
<reference evidence="3 4" key="1">
    <citation type="journal article" date="2024" name="Science">
        <title>Giant polyketide synthase enzymes in the biosynthesis of giant marine polyether toxins.</title>
        <authorList>
            <person name="Fallon T.R."/>
            <person name="Shende V.V."/>
            <person name="Wierzbicki I.H."/>
            <person name="Pendleton A.L."/>
            <person name="Watervoot N.F."/>
            <person name="Auber R.P."/>
            <person name="Gonzalez D.J."/>
            <person name="Wisecaver J.H."/>
            <person name="Moore B.S."/>
        </authorList>
    </citation>
    <scope>NUCLEOTIDE SEQUENCE [LARGE SCALE GENOMIC DNA]</scope>
    <source>
        <strain evidence="3 4">12B1</strain>
    </source>
</reference>
<evidence type="ECO:0000313" key="3">
    <source>
        <dbReference type="EMBL" id="KAL1524787.1"/>
    </source>
</evidence>
<keyword evidence="4" id="KW-1185">Reference proteome</keyword>
<sequence>MRACRRGGGLCLCALHAYALSSLLPLATRRAPDPEVTHDLVNEGAPIEAAAELGPRYEHDPQLLALPLGLQIPTLRRCAPPLRRHASFWIAALYTDAYADAAAALEASAARLSLCFAAARAPPLPARRLLALKPLFMLHTLRASPLPLVYMDADLQLAAFPRLFLPHAWPSPRDVLIFNWQANVSRGRRLKAASGVLFLNKSAPAEALLRAWAETMAHPNNSLSADDQALDLLVNDGGWRHRLAWGWLPQAYLRMPRFARVEAVINHPGWPGRRRTGAARPPVLPRERRA</sequence>
<evidence type="ECO:0000313" key="4">
    <source>
        <dbReference type="Proteomes" id="UP001515480"/>
    </source>
</evidence>
<protein>
    <recommendedName>
        <fullName evidence="5">Nucleotide-diphospho-sugar transferase domain-containing protein</fullName>
    </recommendedName>
</protein>
<keyword evidence="2" id="KW-0732">Signal</keyword>
<accession>A0AB34JV31</accession>
<evidence type="ECO:0000256" key="2">
    <source>
        <dbReference type="SAM" id="SignalP"/>
    </source>
</evidence>